<dbReference type="GO" id="GO:0005886">
    <property type="term" value="C:plasma membrane"/>
    <property type="evidence" value="ECO:0007669"/>
    <property type="project" value="TreeGrafter"/>
</dbReference>
<reference evidence="10 11" key="1">
    <citation type="submission" date="2020-08" db="EMBL/GenBank/DDBJ databases">
        <title>Genomic Encyclopedia of Type Strains, Phase IV (KMG-V): Genome sequencing to study the core and pangenomes of soil and plant-associated prokaryotes.</title>
        <authorList>
            <person name="Whitman W."/>
        </authorList>
    </citation>
    <scope>NUCLEOTIDE SEQUENCE [LARGE SCALE GENOMIC DNA]</scope>
    <source>
        <strain evidence="10 11">SLV-2362</strain>
    </source>
</reference>
<keyword evidence="6 7" id="KW-0472">Membrane</keyword>
<keyword evidence="11" id="KW-1185">Reference proteome</keyword>
<dbReference type="Proteomes" id="UP000578036">
    <property type="component" value="Unassembled WGS sequence"/>
</dbReference>
<keyword evidence="2 10" id="KW-0328">Glycosyltransferase</keyword>
<dbReference type="InterPro" id="IPR005150">
    <property type="entry name" value="Cellulose_synth"/>
</dbReference>
<feature type="transmembrane region" description="Helical" evidence="7">
    <location>
        <begin position="345"/>
        <end position="366"/>
    </location>
</feature>
<dbReference type="GO" id="GO:0016760">
    <property type="term" value="F:cellulose synthase (UDP-forming) activity"/>
    <property type="evidence" value="ECO:0007669"/>
    <property type="project" value="UniProtKB-EC"/>
</dbReference>
<dbReference type="SUPFAM" id="SSF53448">
    <property type="entry name" value="Nucleotide-diphospho-sugar transferases"/>
    <property type="match status" value="1"/>
</dbReference>
<dbReference type="EMBL" id="JACHWF010000002">
    <property type="protein sequence ID" value="MBB3007233.1"/>
    <property type="molecule type" value="Genomic_DNA"/>
</dbReference>
<dbReference type="GO" id="GO:0035438">
    <property type="term" value="F:cyclic-di-GMP binding"/>
    <property type="evidence" value="ECO:0007669"/>
    <property type="project" value="InterPro"/>
</dbReference>
<organism evidence="10 11">
    <name type="scientific">Cupriavidus alkaliphilus</name>
    <dbReference type="NCBI Taxonomy" id="942866"/>
    <lineage>
        <taxon>Bacteria</taxon>
        <taxon>Pseudomonadati</taxon>
        <taxon>Pseudomonadota</taxon>
        <taxon>Betaproteobacteria</taxon>
        <taxon>Burkholderiales</taxon>
        <taxon>Burkholderiaceae</taxon>
        <taxon>Cupriavidus</taxon>
    </lineage>
</organism>
<dbReference type="Gene3D" id="3.90.550.10">
    <property type="entry name" value="Spore Coat Polysaccharide Biosynthesis Protein SpsA, Chain A"/>
    <property type="match status" value="1"/>
</dbReference>
<dbReference type="InterPro" id="IPR001173">
    <property type="entry name" value="Glyco_trans_2-like"/>
</dbReference>
<dbReference type="Pfam" id="PF07238">
    <property type="entry name" value="PilZ"/>
    <property type="match status" value="1"/>
</dbReference>
<comment type="caution">
    <text evidence="10">The sequence shown here is derived from an EMBL/GenBank/DDBJ whole genome shotgun (WGS) entry which is preliminary data.</text>
</comment>
<dbReference type="GO" id="GO:0012505">
    <property type="term" value="C:endomembrane system"/>
    <property type="evidence" value="ECO:0007669"/>
    <property type="project" value="UniProtKB-SubCell"/>
</dbReference>
<feature type="transmembrane region" description="Helical" evidence="7">
    <location>
        <begin position="397"/>
        <end position="414"/>
    </location>
</feature>
<evidence type="ECO:0000313" key="10">
    <source>
        <dbReference type="EMBL" id="MBB3007233.1"/>
    </source>
</evidence>
<dbReference type="AlphaFoldDB" id="A0A7W4V914"/>
<evidence type="ECO:0000256" key="2">
    <source>
        <dbReference type="ARBA" id="ARBA00022676"/>
    </source>
</evidence>
<name>A0A7W4V914_9BURK</name>
<feature type="domain" description="PilZ" evidence="9">
    <location>
        <begin position="524"/>
        <end position="627"/>
    </location>
</feature>
<accession>A0A7W4V914</accession>
<evidence type="ECO:0000256" key="5">
    <source>
        <dbReference type="ARBA" id="ARBA00022989"/>
    </source>
</evidence>
<evidence type="ECO:0000313" key="11">
    <source>
        <dbReference type="Proteomes" id="UP000578036"/>
    </source>
</evidence>
<dbReference type="InterPro" id="IPR009875">
    <property type="entry name" value="PilZ_domain"/>
</dbReference>
<dbReference type="InterPro" id="IPR050321">
    <property type="entry name" value="Glycosyltr_2/OpgH_subfam"/>
</dbReference>
<sequence>MTARPCAAGPVLTTTRHGQSIRRGDQRKITPAQNESMTTEQPGRSIRLLVVAYVLVGLAYLAWRVDTINVAAPLFSFPLYAAEVYGYISGLLFVLMTYRLSVREAPPPEPGLSVDVFVPTYNESVELIRRTLLAVIRMDYPHATWLLDDGRRESMRALAQELGCRYLARGDNAHAKAGNLNHALLHSTGEFIAIFDADHAPRKDFLVRTLGYFRNERVAFVQTPQDFFNIDSFNHRLGKKRVWDEQALFFKVIQRGKDALNAAFFCGSCAVIRRAAVARIGGFATETVTEDVHTAIRMHKLGYQSVYHAESLAFGLAPHSIDTYLKQRMRWGMGSMQVFRRENILFARGLTIGQRLNYLASALFFFEGWQKLVFFLTPPVVFLTGVLPIISPLNTFLLLFCLYYLLSILVHLELGRGYNSLFLSEQYAMARFFAFMSTSVGLFRKNIPFAVTDKQMSQTGKMWLWLSPLLVLCGLAAASIPVGLYRIYTGSLALGAGLATLFWTVMTLGCAIAVAAYAHKHSRNRRTEYRFPLRVPTTLTVNDKTYLGLTADLSPNGALYLGEAMPGLALGDVVGVAVHLPNLIVRDTAIATFVKASRPGVSHGMSVGLRFNWTADGNTGALETFLFGSRLQLEMGALRETETPPLTRLAEILRRDEGRSSAAYIWAAALLMQPLRVDMLPVAIATIEGAAPLLFSSIELDLNAGATLRQPQAVHAGAAHEQAIRLTPTGRVTTPTGDFHLYNIAPHSAA</sequence>
<dbReference type="PANTHER" id="PTHR43867">
    <property type="entry name" value="CELLULOSE SYNTHASE CATALYTIC SUBUNIT A [UDP-FORMING]"/>
    <property type="match status" value="1"/>
</dbReference>
<feature type="transmembrane region" description="Helical" evidence="7">
    <location>
        <begin position="463"/>
        <end position="488"/>
    </location>
</feature>
<evidence type="ECO:0000256" key="3">
    <source>
        <dbReference type="ARBA" id="ARBA00022679"/>
    </source>
</evidence>
<dbReference type="Pfam" id="PF03552">
    <property type="entry name" value="Cellulose_synt"/>
    <property type="match status" value="1"/>
</dbReference>
<keyword evidence="5 7" id="KW-1133">Transmembrane helix</keyword>
<dbReference type="CDD" id="cd06421">
    <property type="entry name" value="CESA_CelA_like"/>
    <property type="match status" value="1"/>
</dbReference>
<comment type="subcellular location">
    <subcellularLocation>
        <location evidence="1">Endomembrane system</location>
        <topology evidence="1">Multi-pass membrane protein</topology>
    </subcellularLocation>
</comment>
<dbReference type="PANTHER" id="PTHR43867:SF2">
    <property type="entry name" value="CELLULOSE SYNTHASE CATALYTIC SUBUNIT A [UDP-FORMING]"/>
    <property type="match status" value="1"/>
</dbReference>
<protein>
    <submittedName>
        <fullName evidence="10">Cellulose synthase (UDP-forming)</fullName>
        <ecNumber evidence="10">2.4.1.12</ecNumber>
    </submittedName>
</protein>
<evidence type="ECO:0000256" key="4">
    <source>
        <dbReference type="ARBA" id="ARBA00022692"/>
    </source>
</evidence>
<feature type="transmembrane region" description="Helical" evidence="7">
    <location>
        <begin position="46"/>
        <end position="63"/>
    </location>
</feature>
<evidence type="ECO:0000256" key="7">
    <source>
        <dbReference type="SAM" id="Phobius"/>
    </source>
</evidence>
<dbReference type="InterPro" id="IPR029044">
    <property type="entry name" value="Nucleotide-diphossugar_trans"/>
</dbReference>
<keyword evidence="4 7" id="KW-0812">Transmembrane</keyword>
<feature type="transmembrane region" description="Helical" evidence="7">
    <location>
        <begin position="494"/>
        <end position="518"/>
    </location>
</feature>
<evidence type="ECO:0000256" key="6">
    <source>
        <dbReference type="ARBA" id="ARBA00023136"/>
    </source>
</evidence>
<dbReference type="GO" id="GO:0030244">
    <property type="term" value="P:cellulose biosynthetic process"/>
    <property type="evidence" value="ECO:0007669"/>
    <property type="project" value="InterPro"/>
</dbReference>
<evidence type="ECO:0000256" key="1">
    <source>
        <dbReference type="ARBA" id="ARBA00004127"/>
    </source>
</evidence>
<feature type="transmembrane region" description="Helical" evidence="7">
    <location>
        <begin position="75"/>
        <end position="95"/>
    </location>
</feature>
<dbReference type="EC" id="2.4.1.12" evidence="10"/>
<dbReference type="Pfam" id="PF00535">
    <property type="entry name" value="Glycos_transf_2"/>
    <property type="match status" value="1"/>
</dbReference>
<proteinExistence type="predicted"/>
<keyword evidence="3 10" id="KW-0808">Transferase</keyword>
<feature type="domain" description="Glycosyltransferase 2-like" evidence="8">
    <location>
        <begin position="116"/>
        <end position="280"/>
    </location>
</feature>
<evidence type="ECO:0000259" key="8">
    <source>
        <dbReference type="Pfam" id="PF00535"/>
    </source>
</evidence>
<dbReference type="SUPFAM" id="SSF141371">
    <property type="entry name" value="PilZ domain-like"/>
    <property type="match status" value="1"/>
</dbReference>
<gene>
    <name evidence="10" type="ORF">FHX61_001881</name>
</gene>
<evidence type="ECO:0000259" key="9">
    <source>
        <dbReference type="Pfam" id="PF07238"/>
    </source>
</evidence>